<name>A0A4R2GL93_9BACT</name>
<evidence type="ECO:0000256" key="2">
    <source>
        <dbReference type="SAM" id="SignalP"/>
    </source>
</evidence>
<dbReference type="AlphaFoldDB" id="A0A4R2GL93"/>
<feature type="signal peptide" evidence="2">
    <location>
        <begin position="1"/>
        <end position="24"/>
    </location>
</feature>
<evidence type="ECO:0000313" key="3">
    <source>
        <dbReference type="EMBL" id="TCO09735.1"/>
    </source>
</evidence>
<protein>
    <submittedName>
        <fullName evidence="3">Uncharacterized protein</fullName>
    </submittedName>
</protein>
<accession>A0A4R2GL93</accession>
<keyword evidence="4" id="KW-1185">Reference proteome</keyword>
<reference evidence="3 4" key="1">
    <citation type="submission" date="2019-03" db="EMBL/GenBank/DDBJ databases">
        <title>Genomic Encyclopedia of Type Strains, Phase IV (KMG-IV): sequencing the most valuable type-strain genomes for metagenomic binning, comparative biology and taxonomic classification.</title>
        <authorList>
            <person name="Goeker M."/>
        </authorList>
    </citation>
    <scope>NUCLEOTIDE SEQUENCE [LARGE SCALE GENOMIC DNA]</scope>
    <source>
        <strain evidence="3 4">DSM 24179</strain>
    </source>
</reference>
<evidence type="ECO:0000256" key="1">
    <source>
        <dbReference type="SAM" id="MobiDB-lite"/>
    </source>
</evidence>
<feature type="region of interest" description="Disordered" evidence="1">
    <location>
        <begin position="150"/>
        <end position="176"/>
    </location>
</feature>
<dbReference type="RefSeq" id="WP_132432491.1">
    <property type="nucleotide sequence ID" value="NZ_SLWK01000002.1"/>
</dbReference>
<gene>
    <name evidence="3" type="ORF">EV194_102161</name>
</gene>
<feature type="compositionally biased region" description="Basic and acidic residues" evidence="1">
    <location>
        <begin position="150"/>
        <end position="161"/>
    </location>
</feature>
<sequence length="193" mass="22377">MIPFKLYPSLVAILLMALFSNVNGQALTVRDSTRIERAEIKVERALASHKRHENRIVEGDSLIQVGLEINEAAVAKIDSLSLEMQKRMDEYHAKERQLRRQMRNSSEAESRTIRNTLRDMDRDHRATVREDDAKIRNWLRDATQGARLVERGEKMKKDANKAMRSTQRNLNRAKKEHSDLLNELNLDAAFTVR</sequence>
<organism evidence="3 4">
    <name type="scientific">Natronoflexus pectinivorans</name>
    <dbReference type="NCBI Taxonomy" id="682526"/>
    <lineage>
        <taxon>Bacteria</taxon>
        <taxon>Pseudomonadati</taxon>
        <taxon>Bacteroidota</taxon>
        <taxon>Bacteroidia</taxon>
        <taxon>Marinilabiliales</taxon>
        <taxon>Marinilabiliaceae</taxon>
        <taxon>Natronoflexus</taxon>
    </lineage>
</organism>
<proteinExistence type="predicted"/>
<dbReference type="Proteomes" id="UP000295221">
    <property type="component" value="Unassembled WGS sequence"/>
</dbReference>
<evidence type="ECO:0000313" key="4">
    <source>
        <dbReference type="Proteomes" id="UP000295221"/>
    </source>
</evidence>
<dbReference type="OrthoDB" id="9883072at2"/>
<keyword evidence="2" id="KW-0732">Signal</keyword>
<dbReference type="EMBL" id="SLWK01000002">
    <property type="protein sequence ID" value="TCO09735.1"/>
    <property type="molecule type" value="Genomic_DNA"/>
</dbReference>
<feature type="chain" id="PRO_5020465762" evidence="2">
    <location>
        <begin position="25"/>
        <end position="193"/>
    </location>
</feature>
<comment type="caution">
    <text evidence="3">The sequence shown here is derived from an EMBL/GenBank/DDBJ whole genome shotgun (WGS) entry which is preliminary data.</text>
</comment>